<dbReference type="PROSITE" id="PS51475">
    <property type="entry name" value="PROTEASOME_ALPHA_2"/>
    <property type="match status" value="1"/>
</dbReference>
<dbReference type="InterPro" id="IPR050115">
    <property type="entry name" value="Proteasome_alpha"/>
</dbReference>
<dbReference type="AlphaFoldDB" id="A0AAW1R493"/>
<dbReference type="InterPro" id="IPR000426">
    <property type="entry name" value="Proteasome_asu_N"/>
</dbReference>
<dbReference type="InterPro" id="IPR029055">
    <property type="entry name" value="Ntn_hydrolases_N"/>
</dbReference>
<keyword evidence="11" id="KW-1185">Reference proteome</keyword>
<dbReference type="GO" id="GO:0019773">
    <property type="term" value="C:proteasome core complex, alpha-subunit complex"/>
    <property type="evidence" value="ECO:0007669"/>
    <property type="project" value="UniProtKB-UniRule"/>
</dbReference>
<keyword evidence="7" id="KW-0539">Nucleus</keyword>
<keyword evidence="6 8" id="KW-0647">Proteasome</keyword>
<dbReference type="GO" id="GO:0005634">
    <property type="term" value="C:nucleus"/>
    <property type="evidence" value="ECO:0007669"/>
    <property type="project" value="UniProtKB-SubCell"/>
</dbReference>
<feature type="domain" description="Proteasome alpha-type subunits" evidence="9">
    <location>
        <begin position="8"/>
        <end position="30"/>
    </location>
</feature>
<evidence type="ECO:0000256" key="2">
    <source>
        <dbReference type="ARBA" id="ARBA00004123"/>
    </source>
</evidence>
<comment type="caution">
    <text evidence="10">The sequence shown here is derived from an EMBL/GenBank/DDBJ whole genome shotgun (WGS) entry which is preliminary data.</text>
</comment>
<dbReference type="Proteomes" id="UP001489004">
    <property type="component" value="Unassembled WGS sequence"/>
</dbReference>
<evidence type="ECO:0000313" key="10">
    <source>
        <dbReference type="EMBL" id="KAK9828499.1"/>
    </source>
</evidence>
<proteinExistence type="inferred from homology"/>
<protein>
    <recommendedName>
        <fullName evidence="4">Proteasome subunit alpha type-3</fullName>
    </recommendedName>
</protein>
<dbReference type="InterPro" id="IPR023332">
    <property type="entry name" value="Proteasome_alpha-type"/>
</dbReference>
<dbReference type="SMART" id="SM00948">
    <property type="entry name" value="Proteasome_A_N"/>
    <property type="match status" value="1"/>
</dbReference>
<organism evidence="10 11">
    <name type="scientific">[Myrmecia] bisecta</name>
    <dbReference type="NCBI Taxonomy" id="41462"/>
    <lineage>
        <taxon>Eukaryota</taxon>
        <taxon>Viridiplantae</taxon>
        <taxon>Chlorophyta</taxon>
        <taxon>core chlorophytes</taxon>
        <taxon>Trebouxiophyceae</taxon>
        <taxon>Trebouxiales</taxon>
        <taxon>Trebouxiaceae</taxon>
        <taxon>Myrmecia</taxon>
    </lineage>
</organism>
<evidence type="ECO:0000256" key="6">
    <source>
        <dbReference type="ARBA" id="ARBA00022942"/>
    </source>
</evidence>
<reference evidence="10 11" key="1">
    <citation type="journal article" date="2024" name="Nat. Commun.">
        <title>Phylogenomics reveals the evolutionary origins of lichenization in chlorophyte algae.</title>
        <authorList>
            <person name="Puginier C."/>
            <person name="Libourel C."/>
            <person name="Otte J."/>
            <person name="Skaloud P."/>
            <person name="Haon M."/>
            <person name="Grisel S."/>
            <person name="Petersen M."/>
            <person name="Berrin J.G."/>
            <person name="Delaux P.M."/>
            <person name="Dal Grande F."/>
            <person name="Keller J."/>
        </authorList>
    </citation>
    <scope>NUCLEOTIDE SEQUENCE [LARGE SCALE GENOMIC DNA]</scope>
    <source>
        <strain evidence="10 11">SAG 2043</strain>
    </source>
</reference>
<comment type="function">
    <text evidence="1">The proteasome is a multicatalytic proteinase complex which is characterized by its ability to cleave peptides with Arg, Phe, Tyr, Leu, and Glu adjacent to the leaving group at neutral or slightly basic pH. The proteasome has an ATP-dependent proteolytic activity.</text>
</comment>
<dbReference type="GO" id="GO:0006511">
    <property type="term" value="P:ubiquitin-dependent protein catabolic process"/>
    <property type="evidence" value="ECO:0007669"/>
    <property type="project" value="InterPro"/>
</dbReference>
<dbReference type="Pfam" id="PF00227">
    <property type="entry name" value="Proteasome"/>
    <property type="match status" value="1"/>
</dbReference>
<evidence type="ECO:0000313" key="11">
    <source>
        <dbReference type="Proteomes" id="UP001489004"/>
    </source>
</evidence>
<dbReference type="SUPFAM" id="SSF56235">
    <property type="entry name" value="N-terminal nucleophile aminohydrolases (Ntn hydrolases)"/>
    <property type="match status" value="1"/>
</dbReference>
<evidence type="ECO:0000256" key="3">
    <source>
        <dbReference type="ARBA" id="ARBA00004496"/>
    </source>
</evidence>
<gene>
    <name evidence="10" type="ORF">WJX72_000385</name>
</gene>
<dbReference type="EMBL" id="JALJOR010000001">
    <property type="protein sequence ID" value="KAK9828499.1"/>
    <property type="molecule type" value="Genomic_DNA"/>
</dbReference>
<dbReference type="Pfam" id="PF10584">
    <property type="entry name" value="Proteasome_A_N"/>
    <property type="match status" value="1"/>
</dbReference>
<accession>A0AAW1R493</accession>
<comment type="subcellular location">
    <subcellularLocation>
        <location evidence="3">Cytoplasm</location>
    </subcellularLocation>
    <subcellularLocation>
        <location evidence="2">Nucleus</location>
    </subcellularLocation>
</comment>
<evidence type="ECO:0000256" key="5">
    <source>
        <dbReference type="ARBA" id="ARBA00022490"/>
    </source>
</evidence>
<evidence type="ECO:0000256" key="7">
    <source>
        <dbReference type="ARBA" id="ARBA00023242"/>
    </source>
</evidence>
<dbReference type="PANTHER" id="PTHR11599">
    <property type="entry name" value="PROTEASOME SUBUNIT ALPHA/BETA"/>
    <property type="match status" value="1"/>
</dbReference>
<evidence type="ECO:0000256" key="1">
    <source>
        <dbReference type="ARBA" id="ARBA00002000"/>
    </source>
</evidence>
<dbReference type="Gene3D" id="3.60.20.10">
    <property type="entry name" value="Glutamine Phosphoribosylpyrophosphate, subunit 1, domain 1"/>
    <property type="match status" value="1"/>
</dbReference>
<dbReference type="InterPro" id="IPR001353">
    <property type="entry name" value="Proteasome_sua/b"/>
</dbReference>
<sequence>MSGIGTGYDLSVSTFSPDGRVFQTEYAQKAVDNSGTVVGLRCKDGVVLGCEKTIISKMLVEGSNRRTYAVDRHAGMAVGGVAADGRQIVNRASSEAQQYKSFYGDIIPGHVLAERTASYVHLFNLYWYLRPCGSAALIAVYDRDGPQLYLVEPSGTGHRFFGTAVGKGRTAAKNEIEKLKLEELTCRQGVLEIAKILHNVHDEEKPFEMELAWICDESNREFQRVPADMVTEANTKAKAAKDDSDMED</sequence>
<evidence type="ECO:0000256" key="8">
    <source>
        <dbReference type="PROSITE-ProRule" id="PRU00808"/>
    </source>
</evidence>
<dbReference type="CDD" id="cd03751">
    <property type="entry name" value="proteasome_alpha_type_3"/>
    <property type="match status" value="1"/>
</dbReference>
<evidence type="ECO:0000259" key="9">
    <source>
        <dbReference type="SMART" id="SM00948"/>
    </source>
</evidence>
<comment type="similarity">
    <text evidence="8">Belongs to the peptidase T1A family.</text>
</comment>
<keyword evidence="5" id="KW-0963">Cytoplasm</keyword>
<evidence type="ECO:0000256" key="4">
    <source>
        <dbReference type="ARBA" id="ARBA00021338"/>
    </source>
</evidence>
<dbReference type="FunFam" id="3.60.20.10:FF:000007">
    <property type="entry name" value="Proteasome subunit alpha type"/>
    <property type="match status" value="1"/>
</dbReference>
<name>A0AAW1R493_9CHLO</name>
<dbReference type="GO" id="GO:0005737">
    <property type="term" value="C:cytoplasm"/>
    <property type="evidence" value="ECO:0007669"/>
    <property type="project" value="UniProtKB-SubCell"/>
</dbReference>